<gene>
    <name evidence="1" type="ORF">RLDS_10675</name>
</gene>
<protein>
    <submittedName>
        <fullName evidence="1">Uncharacterized protein</fullName>
    </submittedName>
</protein>
<dbReference type="EMBL" id="ATDP01000082">
    <property type="protein sequence ID" value="EQB15731.1"/>
    <property type="molecule type" value="Genomic_DNA"/>
</dbReference>
<keyword evidence="2" id="KW-1185">Reference proteome</keyword>
<evidence type="ECO:0000313" key="2">
    <source>
        <dbReference type="Proteomes" id="UP000015531"/>
    </source>
</evidence>
<dbReference type="Proteomes" id="UP000015531">
    <property type="component" value="Unassembled WGS sequence"/>
</dbReference>
<dbReference type="OrthoDB" id="7474755at2"/>
<name>T0HHC7_9SPHN</name>
<accession>T0HHC7</accession>
<proteinExistence type="predicted"/>
<sequence length="97" mass="11014">MSDDWKVGDLAVCIDDRWCGCGRADCGMKAVAPRKEQLLRVSAVHSVINRQFLRFDEGPADHFWHAVAFRKVKPDTGAADDALWVEQLQHLRRRVPA</sequence>
<evidence type="ECO:0000313" key="1">
    <source>
        <dbReference type="EMBL" id="EQB15731.1"/>
    </source>
</evidence>
<organism evidence="1 2">
    <name type="scientific">Sphingobium lactosutens DS20</name>
    <dbReference type="NCBI Taxonomy" id="1331060"/>
    <lineage>
        <taxon>Bacteria</taxon>
        <taxon>Pseudomonadati</taxon>
        <taxon>Pseudomonadota</taxon>
        <taxon>Alphaproteobacteria</taxon>
        <taxon>Sphingomonadales</taxon>
        <taxon>Sphingomonadaceae</taxon>
        <taxon>Sphingobium</taxon>
    </lineage>
</organism>
<reference evidence="1 2" key="1">
    <citation type="journal article" date="2013" name="Genome Announc.">
        <title>Draft Genome Sequence of Sphingobium lactosutens Strain DS20T, Isolated from a Hexachlorocyclohexane Dumpsite.</title>
        <authorList>
            <person name="Kumar R."/>
            <person name="Dwivedi V."/>
            <person name="Negi V."/>
            <person name="Khurana J.P."/>
            <person name="Lal R."/>
        </authorList>
    </citation>
    <scope>NUCLEOTIDE SEQUENCE [LARGE SCALE GENOMIC DNA]</scope>
    <source>
        <strain evidence="1 2">DS20</strain>
    </source>
</reference>
<dbReference type="PATRIC" id="fig|1331060.3.peg.2041"/>
<comment type="caution">
    <text evidence="1">The sequence shown here is derived from an EMBL/GenBank/DDBJ whole genome shotgun (WGS) entry which is preliminary data.</text>
</comment>
<dbReference type="AlphaFoldDB" id="T0HHC7"/>
<dbReference type="RefSeq" id="WP_021225859.1">
    <property type="nucleotide sequence ID" value="NZ_ATDP01000082.1"/>
</dbReference>